<dbReference type="RefSeq" id="WP_283430998.1">
    <property type="nucleotide sequence ID" value="NZ_FXUG01000001.1"/>
</dbReference>
<gene>
    <name evidence="1" type="ORF">SAMN06265222_101819</name>
</gene>
<accession>A0ABY1PRM7</accession>
<reference evidence="1 2" key="1">
    <citation type="submission" date="2017-05" db="EMBL/GenBank/DDBJ databases">
        <authorList>
            <person name="Varghese N."/>
            <person name="Submissions S."/>
        </authorList>
    </citation>
    <scope>NUCLEOTIDE SEQUENCE [LARGE SCALE GENOMIC DNA]</scope>
    <source>
        <strain evidence="1 2">DSM 25457</strain>
    </source>
</reference>
<organism evidence="1 2">
    <name type="scientific">Neorhodopirellula lusitana</name>
    <dbReference type="NCBI Taxonomy" id="445327"/>
    <lineage>
        <taxon>Bacteria</taxon>
        <taxon>Pseudomonadati</taxon>
        <taxon>Planctomycetota</taxon>
        <taxon>Planctomycetia</taxon>
        <taxon>Pirellulales</taxon>
        <taxon>Pirellulaceae</taxon>
        <taxon>Neorhodopirellula</taxon>
    </lineage>
</organism>
<sequence length="100" mass="10911">MSNVSCSQNGMGPIASAMPLASACDPAEEVMPSEIETLTWAFIDEAISPADYQRLEQLLLESEDMRKVYLDICGLHEAMLGYFGQPSDPVINSRLGLSNE</sequence>
<proteinExistence type="predicted"/>
<evidence type="ECO:0000313" key="2">
    <source>
        <dbReference type="Proteomes" id="UP001158067"/>
    </source>
</evidence>
<name>A0ABY1PRM7_9BACT</name>
<evidence type="ECO:0000313" key="1">
    <source>
        <dbReference type="EMBL" id="SMP42639.1"/>
    </source>
</evidence>
<dbReference type="EMBL" id="FXUG01000001">
    <property type="protein sequence ID" value="SMP42639.1"/>
    <property type="molecule type" value="Genomic_DNA"/>
</dbReference>
<dbReference type="Proteomes" id="UP001158067">
    <property type="component" value="Unassembled WGS sequence"/>
</dbReference>
<keyword evidence="2" id="KW-1185">Reference proteome</keyword>
<protein>
    <submittedName>
        <fullName evidence="1">Uncharacterized protein</fullName>
    </submittedName>
</protein>
<comment type="caution">
    <text evidence="1">The sequence shown here is derived from an EMBL/GenBank/DDBJ whole genome shotgun (WGS) entry which is preliminary data.</text>
</comment>